<keyword evidence="2" id="KW-1185">Reference proteome</keyword>
<organism evidence="1 2">
    <name type="scientific">Linderina macrospora</name>
    <dbReference type="NCBI Taxonomy" id="4868"/>
    <lineage>
        <taxon>Eukaryota</taxon>
        <taxon>Fungi</taxon>
        <taxon>Fungi incertae sedis</taxon>
        <taxon>Zoopagomycota</taxon>
        <taxon>Kickxellomycotina</taxon>
        <taxon>Kickxellomycetes</taxon>
        <taxon>Kickxellales</taxon>
        <taxon>Kickxellaceae</taxon>
        <taxon>Linderina</taxon>
    </lineage>
</organism>
<name>A0ACC1JBD5_9FUNG</name>
<reference evidence="1" key="1">
    <citation type="submission" date="2022-07" db="EMBL/GenBank/DDBJ databases">
        <title>Phylogenomic reconstructions and comparative analyses of Kickxellomycotina fungi.</title>
        <authorList>
            <person name="Reynolds N.K."/>
            <person name="Stajich J.E."/>
            <person name="Barry K."/>
            <person name="Grigoriev I.V."/>
            <person name="Crous P."/>
            <person name="Smith M.E."/>
        </authorList>
    </citation>
    <scope>NUCLEOTIDE SEQUENCE</scope>
    <source>
        <strain evidence="1">NRRL 5244</strain>
    </source>
</reference>
<sequence length="186" mass="21324">QVHLPNKMPDHEYLRGLEPLGWLHTMPNELSHLAPQDVTLHARTLARTAEMPKARWDGEKTIVMTCAFTPGSCSLAAYKLTPQGFEWGRNNQDMQSASPDGFSPACFERVQMLLSDRFMGFFMVPDDDGVWNYNFMGPVHRADMSYGLQLDVPRDFYDEMHRPSHFMNFAEMEGSIEDVDLEDEFA</sequence>
<proteinExistence type="predicted"/>
<protein>
    <submittedName>
        <fullName evidence="1">Pre-mRNA-splicing factor 8</fullName>
    </submittedName>
</protein>
<comment type="caution">
    <text evidence="1">The sequence shown here is derived from an EMBL/GenBank/DDBJ whole genome shotgun (WGS) entry which is preliminary data.</text>
</comment>
<evidence type="ECO:0000313" key="1">
    <source>
        <dbReference type="EMBL" id="KAJ1945086.1"/>
    </source>
</evidence>
<feature type="non-terminal residue" evidence="1">
    <location>
        <position position="1"/>
    </location>
</feature>
<dbReference type="EMBL" id="JANBPW010001316">
    <property type="protein sequence ID" value="KAJ1945086.1"/>
    <property type="molecule type" value="Genomic_DNA"/>
</dbReference>
<gene>
    <name evidence="1" type="primary">PRP8_2</name>
    <name evidence="1" type="ORF">FBU59_002415</name>
</gene>
<accession>A0ACC1JBD5</accession>
<dbReference type="Proteomes" id="UP001150603">
    <property type="component" value="Unassembled WGS sequence"/>
</dbReference>
<evidence type="ECO:0000313" key="2">
    <source>
        <dbReference type="Proteomes" id="UP001150603"/>
    </source>
</evidence>